<comment type="caution">
    <text evidence="1">The sequence shown here is derived from an EMBL/GenBank/DDBJ whole genome shotgun (WGS) entry which is preliminary data.</text>
</comment>
<dbReference type="EMBL" id="JALJOQ010000038">
    <property type="protein sequence ID" value="KAK9806418.1"/>
    <property type="molecule type" value="Genomic_DNA"/>
</dbReference>
<sequence length="205" mass="23063">MSDAAGPIDNALRIVFPESRRHRCLLHILRNILVGAHAAGLSNKEVWGARKYFQRLLNELAHEGLTGHDATLEFKRRMRSHYGAPRYEAFFSYLDRAKFDIGMLVQEIIDHPAFLTTNPVEGIFSVIKGAVEFNNRQMAAQLIYSLVYIFMPKVDANIDLMLSGAGWNNRAQRKLTHAQVILASTVGLEGTCQRNFPRNLAVTAP</sequence>
<gene>
    <name evidence="1" type="ORF">WJX73_004431</name>
</gene>
<proteinExistence type="predicted"/>
<evidence type="ECO:0000313" key="2">
    <source>
        <dbReference type="Proteomes" id="UP001465755"/>
    </source>
</evidence>
<evidence type="ECO:0008006" key="3">
    <source>
        <dbReference type="Google" id="ProtNLM"/>
    </source>
</evidence>
<accession>A0AAW1P9A6</accession>
<reference evidence="1 2" key="1">
    <citation type="journal article" date="2024" name="Nat. Commun.">
        <title>Phylogenomics reveals the evolutionary origins of lichenization in chlorophyte algae.</title>
        <authorList>
            <person name="Puginier C."/>
            <person name="Libourel C."/>
            <person name="Otte J."/>
            <person name="Skaloud P."/>
            <person name="Haon M."/>
            <person name="Grisel S."/>
            <person name="Petersen M."/>
            <person name="Berrin J.G."/>
            <person name="Delaux P.M."/>
            <person name="Dal Grande F."/>
            <person name="Keller J."/>
        </authorList>
    </citation>
    <scope>NUCLEOTIDE SEQUENCE [LARGE SCALE GENOMIC DNA]</scope>
    <source>
        <strain evidence="1 2">SAG 2036</strain>
    </source>
</reference>
<keyword evidence="2" id="KW-1185">Reference proteome</keyword>
<protein>
    <recommendedName>
        <fullName evidence="3">Mutator family transposase</fullName>
    </recommendedName>
</protein>
<evidence type="ECO:0000313" key="1">
    <source>
        <dbReference type="EMBL" id="KAK9806418.1"/>
    </source>
</evidence>
<organism evidence="1 2">
    <name type="scientific">Symbiochloris irregularis</name>
    <dbReference type="NCBI Taxonomy" id="706552"/>
    <lineage>
        <taxon>Eukaryota</taxon>
        <taxon>Viridiplantae</taxon>
        <taxon>Chlorophyta</taxon>
        <taxon>core chlorophytes</taxon>
        <taxon>Trebouxiophyceae</taxon>
        <taxon>Trebouxiales</taxon>
        <taxon>Trebouxiaceae</taxon>
        <taxon>Symbiochloris</taxon>
    </lineage>
</organism>
<name>A0AAW1P9A6_9CHLO</name>
<dbReference type="Proteomes" id="UP001465755">
    <property type="component" value="Unassembled WGS sequence"/>
</dbReference>
<dbReference type="AlphaFoldDB" id="A0AAW1P9A6"/>